<evidence type="ECO:0000313" key="1">
    <source>
        <dbReference type="Proteomes" id="UP000504606"/>
    </source>
</evidence>
<dbReference type="OrthoDB" id="2423195at2759"/>
<dbReference type="AlphaFoldDB" id="A0A9C6XUE9"/>
<dbReference type="Proteomes" id="UP000504606">
    <property type="component" value="Unplaced"/>
</dbReference>
<protein>
    <submittedName>
        <fullName evidence="2">NFX1-type zinc finger-containing protein 1-like</fullName>
    </submittedName>
</protein>
<reference evidence="2" key="1">
    <citation type="submission" date="2025-08" db="UniProtKB">
        <authorList>
            <consortium name="RefSeq"/>
        </authorList>
    </citation>
    <scope>IDENTIFICATION</scope>
    <source>
        <tissue evidence="2">Whole organism</tissue>
    </source>
</reference>
<organism evidence="1 2">
    <name type="scientific">Frankliniella occidentalis</name>
    <name type="common">Western flower thrips</name>
    <name type="synonym">Euthrips occidentalis</name>
    <dbReference type="NCBI Taxonomy" id="133901"/>
    <lineage>
        <taxon>Eukaryota</taxon>
        <taxon>Metazoa</taxon>
        <taxon>Ecdysozoa</taxon>
        <taxon>Arthropoda</taxon>
        <taxon>Hexapoda</taxon>
        <taxon>Insecta</taxon>
        <taxon>Pterygota</taxon>
        <taxon>Neoptera</taxon>
        <taxon>Paraneoptera</taxon>
        <taxon>Thysanoptera</taxon>
        <taxon>Terebrantia</taxon>
        <taxon>Thripoidea</taxon>
        <taxon>Thripidae</taxon>
        <taxon>Frankliniella</taxon>
    </lineage>
</organism>
<sequence length="89" mass="10411">MRGLPYLRRNVVVGPYNDVEHYLDVQFRLLREDFVRPLRDGIKEYEKKLLEAAAAPKKAKGHIRVNNVRIYEKVKVLGVKAEDDYSINL</sequence>
<proteinExistence type="predicted"/>
<evidence type="ECO:0000313" key="2">
    <source>
        <dbReference type="RefSeq" id="XP_052131340.1"/>
    </source>
</evidence>
<keyword evidence="1" id="KW-1185">Reference proteome</keyword>
<accession>A0A9C6XUE9</accession>
<dbReference type="RefSeq" id="XP_052131340.1">
    <property type="nucleotide sequence ID" value="XM_052275380.1"/>
</dbReference>
<gene>
    <name evidence="2" type="primary">LOC127751601</name>
</gene>
<dbReference type="GeneID" id="127751601"/>
<dbReference type="KEGG" id="foc:127751601"/>
<name>A0A9C6XUE9_FRAOC</name>